<evidence type="ECO:0000256" key="1">
    <source>
        <dbReference type="ARBA" id="ARBA00003788"/>
    </source>
</evidence>
<dbReference type="GO" id="GO:0004375">
    <property type="term" value="F:glycine dehydrogenase (decarboxylating) activity"/>
    <property type="evidence" value="ECO:0007669"/>
    <property type="project" value="UniProtKB-EC"/>
</dbReference>
<dbReference type="InterPro" id="IPR023010">
    <property type="entry name" value="GcvPA"/>
</dbReference>
<comment type="caution">
    <text evidence="6">The sequence shown here is derived from an EMBL/GenBank/DDBJ whole genome shotgun (WGS) entry which is preliminary data.</text>
</comment>
<feature type="domain" description="Glycine cleavage system P-protein N-terminal" evidence="5">
    <location>
        <begin position="2"/>
        <end position="438"/>
    </location>
</feature>
<dbReference type="PIRSF" id="PIRSF006815">
    <property type="entry name" value="GcvPA"/>
    <property type="match status" value="1"/>
</dbReference>
<dbReference type="PANTHER" id="PTHR42806">
    <property type="entry name" value="GLYCINE CLEAVAGE SYSTEM P-PROTEIN"/>
    <property type="match status" value="1"/>
</dbReference>
<dbReference type="CDD" id="cd00613">
    <property type="entry name" value="GDC-P"/>
    <property type="match status" value="1"/>
</dbReference>
<name>A0A5D8Q8S3_9THEO</name>
<dbReference type="EC" id="1.4.4.2" evidence="4"/>
<dbReference type="PANTHER" id="PTHR42806:SF1">
    <property type="entry name" value="GLYCINE DEHYDROGENASE (DECARBOXYLATING)"/>
    <property type="match status" value="1"/>
</dbReference>
<dbReference type="GO" id="GO:0009116">
    <property type="term" value="P:nucleoside metabolic process"/>
    <property type="evidence" value="ECO:0007669"/>
    <property type="project" value="InterPro"/>
</dbReference>
<accession>A0A5D8Q8S3</accession>
<keyword evidence="7" id="KW-1185">Reference proteome</keyword>
<comment type="subunit">
    <text evidence="4">The glycine cleavage system is composed of four proteins: P, T, L and H. In this organism, the P 'protein' is a heterodimer of two subunits.</text>
</comment>
<evidence type="ECO:0000313" key="6">
    <source>
        <dbReference type="EMBL" id="TZE81175.1"/>
    </source>
</evidence>
<dbReference type="Gene3D" id="3.40.640.10">
    <property type="entry name" value="Type I PLP-dependent aspartate aminotransferase-like (Major domain)"/>
    <property type="match status" value="1"/>
</dbReference>
<evidence type="ECO:0000313" key="7">
    <source>
        <dbReference type="Proteomes" id="UP000322976"/>
    </source>
</evidence>
<dbReference type="InterPro" id="IPR015422">
    <property type="entry name" value="PyrdxlP-dep_Trfase_small"/>
</dbReference>
<comment type="function">
    <text evidence="1 4">The glycine cleavage system catalyzes the degradation of glycine. The P protein binds the alpha-amino group of glycine through its pyridoxal phosphate cofactor; CO(2) is released and the remaining methylamine moiety is then transferred to the lipoamide cofactor of the H protein.</text>
</comment>
<dbReference type="InterPro" id="IPR015421">
    <property type="entry name" value="PyrdxlP-dep_Trfase_major"/>
</dbReference>
<dbReference type="HAMAP" id="MF_00712">
    <property type="entry name" value="GcvPA"/>
    <property type="match status" value="1"/>
</dbReference>
<dbReference type="NCBIfam" id="NF001696">
    <property type="entry name" value="PRK00451.1"/>
    <property type="match status" value="1"/>
</dbReference>
<comment type="catalytic activity">
    <reaction evidence="3 4">
        <text>N(6)-[(R)-lipoyl]-L-lysyl-[glycine-cleavage complex H protein] + glycine + H(+) = N(6)-[(R)-S(8)-aminomethyldihydrolipoyl]-L-lysyl-[glycine-cleavage complex H protein] + CO2</text>
        <dbReference type="Rhea" id="RHEA:24304"/>
        <dbReference type="Rhea" id="RHEA-COMP:10494"/>
        <dbReference type="Rhea" id="RHEA-COMP:10495"/>
        <dbReference type="ChEBI" id="CHEBI:15378"/>
        <dbReference type="ChEBI" id="CHEBI:16526"/>
        <dbReference type="ChEBI" id="CHEBI:57305"/>
        <dbReference type="ChEBI" id="CHEBI:83099"/>
        <dbReference type="ChEBI" id="CHEBI:83143"/>
        <dbReference type="EC" id="1.4.4.2"/>
    </reaction>
</comment>
<dbReference type="SUPFAM" id="SSF53383">
    <property type="entry name" value="PLP-dependent transferases"/>
    <property type="match status" value="1"/>
</dbReference>
<dbReference type="EMBL" id="VTPS01000017">
    <property type="protein sequence ID" value="TZE81175.1"/>
    <property type="molecule type" value="Genomic_DNA"/>
</dbReference>
<gene>
    <name evidence="4" type="primary">gcvPA</name>
    <name evidence="6" type="ORF">FWJ32_10430</name>
</gene>
<dbReference type="InterPro" id="IPR015424">
    <property type="entry name" value="PyrdxlP-dep_Trfase"/>
</dbReference>
<dbReference type="AlphaFoldDB" id="A0A5D8Q8S3"/>
<dbReference type="GO" id="GO:0019464">
    <property type="term" value="P:glycine decarboxylation via glycine cleavage system"/>
    <property type="evidence" value="ECO:0007669"/>
    <property type="project" value="UniProtKB-UniRule"/>
</dbReference>
<proteinExistence type="inferred from homology"/>
<evidence type="ECO:0000256" key="2">
    <source>
        <dbReference type="ARBA" id="ARBA00023002"/>
    </source>
</evidence>
<comment type="similarity">
    <text evidence="4">Belongs to the GcvP family. N-terminal subunit subfamily.</text>
</comment>
<reference evidence="6 7" key="1">
    <citation type="submission" date="2019-08" db="EMBL/GenBank/DDBJ databases">
        <title>Calorimonas adulescens gen. nov., sp. nov., an anaerobic thermophilic bacterium from Sakhalin hot spring.</title>
        <authorList>
            <person name="Khomyakova M.A."/>
            <person name="Merkel A.Y."/>
            <person name="Novikov A."/>
            <person name="Bonch-Osmolovskaya E.A."/>
            <person name="Slobodkin A.I."/>
        </authorList>
    </citation>
    <scope>NUCLEOTIDE SEQUENCE [LARGE SCALE GENOMIC DNA]</scope>
    <source>
        <strain evidence="6 7">A05MB</strain>
    </source>
</reference>
<evidence type="ECO:0000256" key="4">
    <source>
        <dbReference type="HAMAP-Rule" id="MF_00712"/>
    </source>
</evidence>
<protein>
    <recommendedName>
        <fullName evidence="4">Probable glycine dehydrogenase (decarboxylating) subunit 1</fullName>
        <ecNumber evidence="4">1.4.4.2</ecNumber>
    </recommendedName>
    <alternativeName>
        <fullName evidence="4">Glycine cleavage system P-protein subunit 1</fullName>
    </alternativeName>
    <alternativeName>
        <fullName evidence="4">Glycine decarboxylase subunit 1</fullName>
    </alternativeName>
    <alternativeName>
        <fullName evidence="4">Glycine dehydrogenase (aminomethyl-transferring) subunit 1</fullName>
    </alternativeName>
</protein>
<dbReference type="InterPro" id="IPR049315">
    <property type="entry name" value="GDC-P_N"/>
</dbReference>
<dbReference type="RefSeq" id="WP_149545897.1">
    <property type="nucleotide sequence ID" value="NZ_VTPS01000017.1"/>
</dbReference>
<dbReference type="Proteomes" id="UP000322976">
    <property type="component" value="Unassembled WGS sequence"/>
</dbReference>
<evidence type="ECO:0000259" key="5">
    <source>
        <dbReference type="Pfam" id="PF02347"/>
    </source>
</evidence>
<dbReference type="InterPro" id="IPR020581">
    <property type="entry name" value="GDC_P"/>
</dbReference>
<sequence>MDYIPNTDVEREEMLRAIGASSIEDLFSDIPEDVKFNGRLNLPEAMSELEVKRHMTALAESNAEAEHYTYFIGGGIYDHYIPSAVSHITGRSEFYTAYTPYQPEVSQGTLQSIFEYQSMICELTGMDVSNASMYDGASAMAEAGLMAVKIRGKGRILVSKTVHPEYRRVLETYAAGMDIDIVEVDYKDGATDVEDLKAKLSEVDCLIVQNPNFFGCIEDVRMLSGLIHEAGGLFIAVVDPLSLGILKAPGDYGADIVCGDGQALGNPMNFGGPHLGFLATREQFVRSMPGRIVGQTIDNRGNTGYVLTMQTREQHIRREKATSNICSNQALCALAATVYLSLMGKKGLKEVGEQCLAKSHYLAGKLREAGFSLAFDKHFFKEFVIKLDGDVSSVIDRLLEKKIIAGIDLSRFYPELKGCMMIAVTEKRTKQEMDELVAGLEGLR</sequence>
<dbReference type="Gene3D" id="3.90.1150.10">
    <property type="entry name" value="Aspartate Aminotransferase, domain 1"/>
    <property type="match status" value="1"/>
</dbReference>
<dbReference type="Pfam" id="PF02347">
    <property type="entry name" value="GDC-P"/>
    <property type="match status" value="1"/>
</dbReference>
<keyword evidence="2 4" id="KW-0560">Oxidoreductase</keyword>
<organism evidence="6 7">
    <name type="scientific">Calorimonas adulescens</name>
    <dbReference type="NCBI Taxonomy" id="2606906"/>
    <lineage>
        <taxon>Bacteria</taxon>
        <taxon>Bacillati</taxon>
        <taxon>Bacillota</taxon>
        <taxon>Clostridia</taxon>
        <taxon>Thermoanaerobacterales</taxon>
        <taxon>Thermoanaerobacteraceae</taxon>
        <taxon>Calorimonas</taxon>
    </lineage>
</organism>
<evidence type="ECO:0000256" key="3">
    <source>
        <dbReference type="ARBA" id="ARBA00049026"/>
    </source>
</evidence>